<dbReference type="AlphaFoldDB" id="A0A645C5C6"/>
<evidence type="ECO:0000313" key="1">
    <source>
        <dbReference type="EMBL" id="MPM72397.1"/>
    </source>
</evidence>
<gene>
    <name evidence="1" type="ORF">SDC9_119372</name>
</gene>
<accession>A0A645C5C6</accession>
<reference evidence="1" key="1">
    <citation type="submission" date="2019-08" db="EMBL/GenBank/DDBJ databases">
        <authorList>
            <person name="Kucharzyk K."/>
            <person name="Murdoch R.W."/>
            <person name="Higgins S."/>
            <person name="Loffler F."/>
        </authorList>
    </citation>
    <scope>NUCLEOTIDE SEQUENCE</scope>
</reference>
<protein>
    <submittedName>
        <fullName evidence="1">Uncharacterized protein</fullName>
    </submittedName>
</protein>
<organism evidence="1">
    <name type="scientific">bioreactor metagenome</name>
    <dbReference type="NCBI Taxonomy" id="1076179"/>
    <lineage>
        <taxon>unclassified sequences</taxon>
        <taxon>metagenomes</taxon>
        <taxon>ecological metagenomes</taxon>
    </lineage>
</organism>
<name>A0A645C5C6_9ZZZZ</name>
<proteinExistence type="predicted"/>
<sequence>MRTWLKAGFHLVSVNPLETIAALQHQFPGVEYVAAPRDGRQQYGKPLVYFDDVLSYFKNRDIPICGIISPDICLLDNSFYDFVQKEAPNSFVFGSRVDVDSLESPEGQLYSVGFDYFFFDREIIQYYPEQHFCLGLPWLDYWAVIVPLMRKLPVKRVTAPIALHVKHPQSADAITWVNLGMALSSHFHPPFSLSAETMTRYADETLTIINKLSQEISL</sequence>
<comment type="caution">
    <text evidence="1">The sequence shown here is derived from an EMBL/GenBank/DDBJ whole genome shotgun (WGS) entry which is preliminary data.</text>
</comment>
<dbReference type="EMBL" id="VSSQ01024718">
    <property type="protein sequence ID" value="MPM72397.1"/>
    <property type="molecule type" value="Genomic_DNA"/>
</dbReference>